<keyword evidence="3" id="KW-1185">Reference proteome</keyword>
<dbReference type="GO" id="GO:0005615">
    <property type="term" value="C:extracellular space"/>
    <property type="evidence" value="ECO:0007669"/>
    <property type="project" value="TreeGrafter"/>
</dbReference>
<dbReference type="GO" id="GO:0004601">
    <property type="term" value="F:peroxidase activity"/>
    <property type="evidence" value="ECO:0007669"/>
    <property type="project" value="InterPro"/>
</dbReference>
<dbReference type="SUPFAM" id="SSF48113">
    <property type="entry name" value="Heme-dependent peroxidases"/>
    <property type="match status" value="1"/>
</dbReference>
<dbReference type="Proteomes" id="UP000472276">
    <property type="component" value="Unassembled WGS sequence"/>
</dbReference>
<evidence type="ECO:0000313" key="3">
    <source>
        <dbReference type="Proteomes" id="UP000472276"/>
    </source>
</evidence>
<dbReference type="AlphaFoldDB" id="A0A668S9A7"/>
<sequence>IFLRDLPGRNGKLAVNDQFKDPKGRPYLPFVTKLPSACHQDLQGERVECFSAGDSRVSEGLPLTCLHTLWLREHNRIADALKHINGHWSPEMIYQETRKIIGALHQIITLRDYVPKIIGPESFKHYIGPYRGYDPSVDPSIANVFATAAFRFGHATISPILWRLNESFQEDERFPHLRLHNTLFSPWRIVKEGGIEPVLRGVIGSAASAVSTDMLLADEVTERLVVLDTLKHMDLAALNLQRGRDHGLPGYNDWREFCGLQRIKTLADLSLVVGDSRVAKRILDLYKHPDNIDVYPGGLVERLLPGSRTGPLFACLIGRQMKVLRDGDRFWWEADGVFTQQQKEELLKFSLSHLICENSDIAEVPLDPFRFGKYPSHFVSCDQIPSMNLEAWKEEMGEGQPVKNCLRIFCLLFKKSLP</sequence>
<name>A0A668S9A7_OREAU</name>
<keyword evidence="1" id="KW-0408">Iron</keyword>
<evidence type="ECO:0000313" key="2">
    <source>
        <dbReference type="Ensembl" id="ENSOABP00000008894.1"/>
    </source>
</evidence>
<accession>A0A668S9A7</accession>
<reference evidence="2" key="1">
    <citation type="submission" date="2025-08" db="UniProtKB">
        <authorList>
            <consortium name="Ensembl"/>
        </authorList>
    </citation>
    <scope>IDENTIFICATION</scope>
</reference>
<dbReference type="Gene3D" id="1.10.640.10">
    <property type="entry name" value="Haem peroxidase domain superfamily, animal type"/>
    <property type="match status" value="1"/>
</dbReference>
<dbReference type="InterPro" id="IPR019791">
    <property type="entry name" value="Haem_peroxidase_animal"/>
</dbReference>
<dbReference type="Pfam" id="PF03098">
    <property type="entry name" value="An_peroxidase"/>
    <property type="match status" value="1"/>
</dbReference>
<organism evidence="2 3">
    <name type="scientific">Oreochromis aureus</name>
    <name type="common">Israeli tilapia</name>
    <name type="synonym">Chromis aureus</name>
    <dbReference type="NCBI Taxonomy" id="47969"/>
    <lineage>
        <taxon>Eukaryota</taxon>
        <taxon>Metazoa</taxon>
        <taxon>Chordata</taxon>
        <taxon>Craniata</taxon>
        <taxon>Vertebrata</taxon>
        <taxon>Euteleostomi</taxon>
        <taxon>Actinopterygii</taxon>
        <taxon>Neopterygii</taxon>
        <taxon>Teleostei</taxon>
        <taxon>Neoteleostei</taxon>
        <taxon>Acanthomorphata</taxon>
        <taxon>Ovalentaria</taxon>
        <taxon>Cichlomorphae</taxon>
        <taxon>Cichliformes</taxon>
        <taxon>Cichlidae</taxon>
        <taxon>African cichlids</taxon>
        <taxon>Pseudocrenilabrinae</taxon>
        <taxon>Oreochromini</taxon>
        <taxon>Oreochromis</taxon>
    </lineage>
</organism>
<dbReference type="FunFam" id="1.10.640.10:FF:000010">
    <property type="entry name" value="Thyroid peroxidase"/>
    <property type="match status" value="1"/>
</dbReference>
<dbReference type="PANTHER" id="PTHR11475">
    <property type="entry name" value="OXIDASE/PEROXIDASE"/>
    <property type="match status" value="1"/>
</dbReference>
<keyword evidence="1" id="KW-0479">Metal-binding</keyword>
<dbReference type="PROSITE" id="PS50292">
    <property type="entry name" value="PEROXIDASE_3"/>
    <property type="match status" value="1"/>
</dbReference>
<evidence type="ECO:0008006" key="4">
    <source>
        <dbReference type="Google" id="ProtNLM"/>
    </source>
</evidence>
<proteinExistence type="predicted"/>
<dbReference type="GO" id="GO:0046872">
    <property type="term" value="F:metal ion binding"/>
    <property type="evidence" value="ECO:0007669"/>
    <property type="project" value="UniProtKB-KW"/>
</dbReference>
<dbReference type="PRINTS" id="PR00457">
    <property type="entry name" value="ANPEROXIDASE"/>
</dbReference>
<dbReference type="GO" id="GO:0020037">
    <property type="term" value="F:heme binding"/>
    <property type="evidence" value="ECO:0007669"/>
    <property type="project" value="InterPro"/>
</dbReference>
<dbReference type="InterPro" id="IPR037120">
    <property type="entry name" value="Haem_peroxidase_sf_animal"/>
</dbReference>
<reference evidence="2" key="2">
    <citation type="submission" date="2025-09" db="UniProtKB">
        <authorList>
            <consortium name="Ensembl"/>
        </authorList>
    </citation>
    <scope>IDENTIFICATION</scope>
</reference>
<dbReference type="PANTHER" id="PTHR11475:SF60">
    <property type="entry name" value="THYROID PEROXIDASE"/>
    <property type="match status" value="1"/>
</dbReference>
<feature type="binding site" description="axial binding residue" evidence="1">
    <location>
        <position position="154"/>
    </location>
    <ligand>
        <name>heme b</name>
        <dbReference type="ChEBI" id="CHEBI:60344"/>
    </ligand>
    <ligandPart>
        <name>Fe</name>
        <dbReference type="ChEBI" id="CHEBI:18248"/>
    </ligandPart>
</feature>
<dbReference type="Ensembl" id="ENSOABT00000009218.2">
    <property type="protein sequence ID" value="ENSOABP00000008894.1"/>
    <property type="gene ID" value="ENSOABG00000004703.2"/>
</dbReference>
<keyword evidence="1" id="KW-0349">Heme</keyword>
<dbReference type="GO" id="GO:0006979">
    <property type="term" value="P:response to oxidative stress"/>
    <property type="evidence" value="ECO:0007669"/>
    <property type="project" value="InterPro"/>
</dbReference>
<evidence type="ECO:0000256" key="1">
    <source>
        <dbReference type="PIRSR" id="PIRSR619791-2"/>
    </source>
</evidence>
<dbReference type="InterPro" id="IPR010255">
    <property type="entry name" value="Haem_peroxidase_sf"/>
</dbReference>
<protein>
    <recommendedName>
        <fullName evidence="4">Thyroid peroxidase</fullName>
    </recommendedName>
</protein>
<gene>
    <name evidence="2" type="primary">TPO</name>
</gene>